<evidence type="ECO:0000313" key="2">
    <source>
        <dbReference type="Proteomes" id="UP000499080"/>
    </source>
</evidence>
<proteinExistence type="predicted"/>
<gene>
    <name evidence="1" type="ORF">AVEN_192578_1</name>
</gene>
<protein>
    <submittedName>
        <fullName evidence="1">Uncharacterized protein</fullName>
    </submittedName>
</protein>
<dbReference type="Proteomes" id="UP000499080">
    <property type="component" value="Unassembled WGS sequence"/>
</dbReference>
<dbReference type="EMBL" id="BGPR01035814">
    <property type="protein sequence ID" value="GBO10811.1"/>
    <property type="molecule type" value="Genomic_DNA"/>
</dbReference>
<sequence>NASTFSFPTCSFRVAMPPQFLFMGDKVETHLTQALKDVSEDEDFITSLALQSPQI</sequence>
<feature type="non-terminal residue" evidence="1">
    <location>
        <position position="1"/>
    </location>
</feature>
<dbReference type="AlphaFoldDB" id="A0A4Y2UFI9"/>
<accession>A0A4Y2UFI9</accession>
<keyword evidence="2" id="KW-1185">Reference proteome</keyword>
<name>A0A4Y2UFI9_ARAVE</name>
<evidence type="ECO:0000313" key="1">
    <source>
        <dbReference type="EMBL" id="GBO10811.1"/>
    </source>
</evidence>
<comment type="caution">
    <text evidence="1">The sequence shown here is derived from an EMBL/GenBank/DDBJ whole genome shotgun (WGS) entry which is preliminary data.</text>
</comment>
<organism evidence="1 2">
    <name type="scientific">Araneus ventricosus</name>
    <name type="common">Orbweaver spider</name>
    <name type="synonym">Epeira ventricosa</name>
    <dbReference type="NCBI Taxonomy" id="182803"/>
    <lineage>
        <taxon>Eukaryota</taxon>
        <taxon>Metazoa</taxon>
        <taxon>Ecdysozoa</taxon>
        <taxon>Arthropoda</taxon>
        <taxon>Chelicerata</taxon>
        <taxon>Arachnida</taxon>
        <taxon>Araneae</taxon>
        <taxon>Araneomorphae</taxon>
        <taxon>Entelegynae</taxon>
        <taxon>Araneoidea</taxon>
        <taxon>Araneidae</taxon>
        <taxon>Araneus</taxon>
    </lineage>
</organism>
<reference evidence="1 2" key="1">
    <citation type="journal article" date="2019" name="Sci. Rep.">
        <title>Orb-weaving spider Araneus ventricosus genome elucidates the spidroin gene catalogue.</title>
        <authorList>
            <person name="Kono N."/>
            <person name="Nakamura H."/>
            <person name="Ohtoshi R."/>
            <person name="Moran D.A.P."/>
            <person name="Shinohara A."/>
            <person name="Yoshida Y."/>
            <person name="Fujiwara M."/>
            <person name="Mori M."/>
            <person name="Tomita M."/>
            <person name="Arakawa K."/>
        </authorList>
    </citation>
    <scope>NUCLEOTIDE SEQUENCE [LARGE SCALE GENOMIC DNA]</scope>
</reference>